<dbReference type="OrthoDB" id="9783723at2"/>
<evidence type="ECO:0000313" key="4">
    <source>
        <dbReference type="Proteomes" id="UP000247476"/>
    </source>
</evidence>
<dbReference type="InterPro" id="IPR036390">
    <property type="entry name" value="WH_DNA-bd_sf"/>
</dbReference>
<dbReference type="InterPro" id="IPR018309">
    <property type="entry name" value="Tscrpt_reg_PadR_C"/>
</dbReference>
<dbReference type="AlphaFoldDB" id="A0A2V5KD62"/>
<accession>A0A2V5KD62</accession>
<dbReference type="RefSeq" id="WP_110842446.1">
    <property type="nucleotide sequence ID" value="NZ_QJVJ01000011.1"/>
</dbReference>
<feature type="domain" description="Transcription regulator PadR N-terminal" evidence="1">
    <location>
        <begin position="8"/>
        <end position="78"/>
    </location>
</feature>
<dbReference type="Gene3D" id="1.10.10.10">
    <property type="entry name" value="Winged helix-like DNA-binding domain superfamily/Winged helix DNA-binding domain"/>
    <property type="match status" value="1"/>
</dbReference>
<evidence type="ECO:0000259" key="1">
    <source>
        <dbReference type="Pfam" id="PF03551"/>
    </source>
</evidence>
<evidence type="ECO:0000259" key="2">
    <source>
        <dbReference type="Pfam" id="PF10400"/>
    </source>
</evidence>
<dbReference type="PANTHER" id="PTHR43252">
    <property type="entry name" value="TRANSCRIPTIONAL REGULATOR YQJI"/>
    <property type="match status" value="1"/>
</dbReference>
<dbReference type="InterPro" id="IPR036388">
    <property type="entry name" value="WH-like_DNA-bd_sf"/>
</dbReference>
<dbReference type="InterPro" id="IPR005149">
    <property type="entry name" value="Tscrpt_reg_PadR_N"/>
</dbReference>
<keyword evidence="4" id="KW-1185">Reference proteome</keyword>
<dbReference type="PANTHER" id="PTHR43252:SF2">
    <property type="entry name" value="TRANSCRIPTION REGULATOR, PADR-LIKE FAMILY"/>
    <property type="match status" value="1"/>
</dbReference>
<protein>
    <submittedName>
        <fullName evidence="3">PadR family transcriptional regulator</fullName>
    </submittedName>
</protein>
<proteinExistence type="predicted"/>
<dbReference type="Pfam" id="PF10400">
    <property type="entry name" value="Vir_act_alpha_C"/>
    <property type="match status" value="1"/>
</dbReference>
<name>A0A2V5KD62_9BACL</name>
<comment type="caution">
    <text evidence="3">The sequence shown here is derived from an EMBL/GenBank/DDBJ whole genome shotgun (WGS) entry which is preliminary data.</text>
</comment>
<dbReference type="Pfam" id="PF03551">
    <property type="entry name" value="PadR"/>
    <property type="match status" value="1"/>
</dbReference>
<gene>
    <name evidence="3" type="ORF">DLM86_23150</name>
</gene>
<dbReference type="SUPFAM" id="SSF46785">
    <property type="entry name" value="Winged helix' DNA-binding domain"/>
    <property type="match status" value="1"/>
</dbReference>
<feature type="domain" description="Transcription regulator PadR C-terminal" evidence="2">
    <location>
        <begin position="89"/>
        <end position="178"/>
    </location>
</feature>
<dbReference type="Proteomes" id="UP000247476">
    <property type="component" value="Unassembled WGS sequence"/>
</dbReference>
<reference evidence="3 4" key="1">
    <citation type="submission" date="2018-05" db="EMBL/GenBank/DDBJ databases">
        <title>Paenibacillus flagellatus sp. nov., isolated from selenium mineral soil.</title>
        <authorList>
            <person name="Dai X."/>
        </authorList>
    </citation>
    <scope>NUCLEOTIDE SEQUENCE [LARGE SCALE GENOMIC DNA]</scope>
    <source>
        <strain evidence="3 4">DXL2</strain>
    </source>
</reference>
<dbReference type="EMBL" id="QJVJ01000011">
    <property type="protein sequence ID" value="PYI51820.1"/>
    <property type="molecule type" value="Genomic_DNA"/>
</dbReference>
<organism evidence="3 4">
    <name type="scientific">Paenibacillus flagellatus</name>
    <dbReference type="NCBI Taxonomy" id="2211139"/>
    <lineage>
        <taxon>Bacteria</taxon>
        <taxon>Bacillati</taxon>
        <taxon>Bacillota</taxon>
        <taxon>Bacilli</taxon>
        <taxon>Bacillales</taxon>
        <taxon>Paenibacillaceae</taxon>
        <taxon>Paenibacillus</taxon>
    </lineage>
</organism>
<dbReference type="Gene3D" id="6.10.140.190">
    <property type="match status" value="1"/>
</dbReference>
<sequence length="187" mass="21471">MNTLSYGLLSLLSLKPCSGYDLMHQFELFWPAKHSQIYPLLSAMEKEGLVSFELVSQSDKPDKKVYTITDRGTAALKEWLEGPTGEPVMKDEMLLKTYCLWNTSPENALRMFGEREKLYEEKLGRLEAKVRMLEQVANGDPDNLEFRSHYFGIYMLLNKALSNTRSNLEWCRWARAAIGKRIHEGGG</sequence>
<evidence type="ECO:0000313" key="3">
    <source>
        <dbReference type="EMBL" id="PYI51820.1"/>
    </source>
</evidence>